<gene>
    <name evidence="12" type="ORF">Ga0609869_000535</name>
</gene>
<feature type="signal peptide" evidence="10">
    <location>
        <begin position="1"/>
        <end position="18"/>
    </location>
</feature>
<evidence type="ECO:0000256" key="5">
    <source>
        <dbReference type="ARBA" id="ARBA00022737"/>
    </source>
</evidence>
<evidence type="ECO:0000256" key="3">
    <source>
        <dbReference type="ARBA" id="ARBA00022617"/>
    </source>
</evidence>
<evidence type="ECO:0000256" key="4">
    <source>
        <dbReference type="ARBA" id="ARBA00022723"/>
    </source>
</evidence>
<keyword evidence="1" id="KW-0813">Transport</keyword>
<dbReference type="InterPro" id="IPR019775">
    <property type="entry name" value="WD40_repeat_CS"/>
</dbReference>
<dbReference type="InterPro" id="IPR015943">
    <property type="entry name" value="WD40/YVTN_repeat-like_dom_sf"/>
</dbReference>
<feature type="chain" id="PRO_5047458740" evidence="10">
    <location>
        <begin position="19"/>
        <end position="435"/>
    </location>
</feature>
<evidence type="ECO:0000256" key="6">
    <source>
        <dbReference type="ARBA" id="ARBA00022982"/>
    </source>
</evidence>
<name>A0ABV3XRV7_9RHOB</name>
<feature type="domain" description="Cytochrome c" evidence="11">
    <location>
        <begin position="330"/>
        <end position="432"/>
    </location>
</feature>
<dbReference type="SUPFAM" id="SSF50978">
    <property type="entry name" value="WD40 repeat-like"/>
    <property type="match status" value="1"/>
</dbReference>
<keyword evidence="10" id="KW-0732">Signal</keyword>
<dbReference type="Gene3D" id="1.10.760.10">
    <property type="entry name" value="Cytochrome c-like domain"/>
    <property type="match status" value="1"/>
</dbReference>
<keyword evidence="7 9" id="KW-0408">Iron</keyword>
<feature type="repeat" description="WD" evidence="8">
    <location>
        <begin position="24"/>
        <end position="57"/>
    </location>
</feature>
<keyword evidence="2 8" id="KW-0853">WD repeat</keyword>
<dbReference type="Pfam" id="PF00400">
    <property type="entry name" value="WD40"/>
    <property type="match status" value="4"/>
</dbReference>
<reference evidence="12 13" key="1">
    <citation type="submission" date="2024-06" db="EMBL/GenBank/DDBJ databases">
        <title>Genome of Rhodovulum iodosum, a marine photoferrotroph.</title>
        <authorList>
            <person name="Bianchini G."/>
            <person name="Nikeleit V."/>
            <person name="Kappler A."/>
            <person name="Bryce C."/>
            <person name="Sanchez-Baracaldo P."/>
        </authorList>
    </citation>
    <scope>NUCLEOTIDE SEQUENCE [LARGE SCALE GENOMIC DNA]</scope>
    <source>
        <strain evidence="12 13">UT/N1</strain>
    </source>
</reference>
<proteinExistence type="predicted"/>
<evidence type="ECO:0000256" key="10">
    <source>
        <dbReference type="SAM" id="SignalP"/>
    </source>
</evidence>
<dbReference type="Pfam" id="PF00034">
    <property type="entry name" value="Cytochrom_C"/>
    <property type="match status" value="1"/>
</dbReference>
<dbReference type="Proteomes" id="UP001560019">
    <property type="component" value="Unassembled WGS sequence"/>
</dbReference>
<keyword evidence="13" id="KW-1185">Reference proteome</keyword>
<dbReference type="Gene3D" id="2.130.10.10">
    <property type="entry name" value="YVTN repeat-like/Quinoprotein amine dehydrogenase"/>
    <property type="match status" value="2"/>
</dbReference>
<dbReference type="PANTHER" id="PTHR19879">
    <property type="entry name" value="TRANSCRIPTION INITIATION FACTOR TFIID"/>
    <property type="match status" value="1"/>
</dbReference>
<accession>A0ABV3XRV7</accession>
<keyword evidence="3 9" id="KW-0349">Heme</keyword>
<dbReference type="InterPro" id="IPR001680">
    <property type="entry name" value="WD40_rpt"/>
</dbReference>
<dbReference type="PRINTS" id="PR00604">
    <property type="entry name" value="CYTCHRMECIAB"/>
</dbReference>
<evidence type="ECO:0000313" key="12">
    <source>
        <dbReference type="EMBL" id="MEX5727182.1"/>
    </source>
</evidence>
<dbReference type="InterPro" id="IPR009056">
    <property type="entry name" value="Cyt_c-like_dom"/>
</dbReference>
<dbReference type="CDD" id="cd00200">
    <property type="entry name" value="WD40"/>
    <property type="match status" value="1"/>
</dbReference>
<dbReference type="InterPro" id="IPR020472">
    <property type="entry name" value="WD40_PAC1"/>
</dbReference>
<dbReference type="InterPro" id="IPR036909">
    <property type="entry name" value="Cyt_c-like_dom_sf"/>
</dbReference>
<dbReference type="RefSeq" id="WP_125408032.1">
    <property type="nucleotide sequence ID" value="NZ_JBEHHI010000001.1"/>
</dbReference>
<dbReference type="PROSITE" id="PS00678">
    <property type="entry name" value="WD_REPEATS_1"/>
    <property type="match status" value="4"/>
</dbReference>
<feature type="repeat" description="WD" evidence="8">
    <location>
        <begin position="107"/>
        <end position="148"/>
    </location>
</feature>
<evidence type="ECO:0000256" key="1">
    <source>
        <dbReference type="ARBA" id="ARBA00022448"/>
    </source>
</evidence>
<dbReference type="SUPFAM" id="SSF46626">
    <property type="entry name" value="Cytochrome c"/>
    <property type="match status" value="1"/>
</dbReference>
<dbReference type="PRINTS" id="PR00320">
    <property type="entry name" value="GPROTEINBRPT"/>
</dbReference>
<evidence type="ECO:0000313" key="13">
    <source>
        <dbReference type="Proteomes" id="UP001560019"/>
    </source>
</evidence>
<dbReference type="PROSITE" id="PS51007">
    <property type="entry name" value="CYTC"/>
    <property type="match status" value="1"/>
</dbReference>
<organism evidence="12 13">
    <name type="scientific">Rhodovulum iodosum</name>
    <dbReference type="NCBI Taxonomy" id="68291"/>
    <lineage>
        <taxon>Bacteria</taxon>
        <taxon>Pseudomonadati</taxon>
        <taxon>Pseudomonadota</taxon>
        <taxon>Alphaproteobacteria</taxon>
        <taxon>Rhodobacterales</taxon>
        <taxon>Paracoccaceae</taxon>
        <taxon>Rhodovulum</taxon>
    </lineage>
</organism>
<evidence type="ECO:0000256" key="9">
    <source>
        <dbReference type="PROSITE-ProRule" id="PRU00433"/>
    </source>
</evidence>
<dbReference type="InterPro" id="IPR002327">
    <property type="entry name" value="Cyt_c_1A/1B"/>
</dbReference>
<evidence type="ECO:0000259" key="11">
    <source>
        <dbReference type="PROSITE" id="PS51007"/>
    </source>
</evidence>
<evidence type="ECO:0000256" key="8">
    <source>
        <dbReference type="PROSITE-ProRule" id="PRU00221"/>
    </source>
</evidence>
<sequence>MGARALILSLAMALPAGAEGFRTFDGHGGPVMGLAVSADGSRALTASFDYSVGLWDVARQTPPRWLEGHNAAVNSVAFMAGGRAVSAGDDFDVLIWDLATARVLARLTGHAGKVMSARPSPDGTLIASASWDGTIRLWDVASGTERAVLRGHDGPVNDVAWAAGGTRLYSAGYDGTVVLWDVAERAALRRVASHAFGVNVLAIDESAGWLAYGALDGGTRVIDLDTGAELADLTAERRPILALARAPGGRRIAVGDGQGYIMVVDTSDWTIERDFRAAANGPVWALAFTGDGAAVIAGGIADQAYLWPLDGADNAPRMAEIRRRFHTAPGEVSNGERQFLRKCSVCHTLGPDGGRRAGPSLYGLFGRPAGTLPGYSYSPALENSDIIWSSSTIDKLFEIGPDHVTPGSKMPMQKIVSPADRADLIAFLKRETATE</sequence>
<dbReference type="PROSITE" id="PS50294">
    <property type="entry name" value="WD_REPEATS_REGION"/>
    <property type="match status" value="4"/>
</dbReference>
<evidence type="ECO:0000256" key="7">
    <source>
        <dbReference type="ARBA" id="ARBA00023004"/>
    </source>
</evidence>
<comment type="caution">
    <text evidence="12">The sequence shown here is derived from an EMBL/GenBank/DDBJ whole genome shotgun (WGS) entry which is preliminary data.</text>
</comment>
<protein>
    <submittedName>
        <fullName evidence="12">Cytochrome c</fullName>
    </submittedName>
</protein>
<keyword evidence="6" id="KW-0249">Electron transport</keyword>
<dbReference type="EMBL" id="JBEHHI010000001">
    <property type="protein sequence ID" value="MEX5727182.1"/>
    <property type="molecule type" value="Genomic_DNA"/>
</dbReference>
<feature type="repeat" description="WD" evidence="8">
    <location>
        <begin position="149"/>
        <end position="190"/>
    </location>
</feature>
<dbReference type="SMART" id="SM00320">
    <property type="entry name" value="WD40"/>
    <property type="match status" value="7"/>
</dbReference>
<keyword evidence="4 9" id="KW-0479">Metal-binding</keyword>
<dbReference type="PANTHER" id="PTHR19879:SF9">
    <property type="entry name" value="TRANSCRIPTION INITIATION FACTOR TFIID SUBUNIT 5"/>
    <property type="match status" value="1"/>
</dbReference>
<dbReference type="InterPro" id="IPR036322">
    <property type="entry name" value="WD40_repeat_dom_sf"/>
</dbReference>
<keyword evidence="5" id="KW-0677">Repeat</keyword>
<dbReference type="PROSITE" id="PS50082">
    <property type="entry name" value="WD_REPEATS_2"/>
    <property type="match status" value="4"/>
</dbReference>
<feature type="repeat" description="WD" evidence="8">
    <location>
        <begin position="66"/>
        <end position="106"/>
    </location>
</feature>
<evidence type="ECO:0000256" key="2">
    <source>
        <dbReference type="ARBA" id="ARBA00022574"/>
    </source>
</evidence>